<proteinExistence type="predicted"/>
<dbReference type="AlphaFoldDB" id="A0A183L7S4"/>
<dbReference type="WBParaSite" id="SCUD_0002339701-mRNA-1">
    <property type="protein sequence ID" value="SCUD_0002339701-mRNA-1"/>
    <property type="gene ID" value="SCUD_0002339701"/>
</dbReference>
<reference evidence="1 2" key="2">
    <citation type="submission" date="2018-11" db="EMBL/GenBank/DDBJ databases">
        <authorList>
            <consortium name="Pathogen Informatics"/>
        </authorList>
    </citation>
    <scope>NUCLEOTIDE SEQUENCE [LARGE SCALE GENOMIC DNA]</scope>
    <source>
        <strain evidence="1">Dakar</strain>
        <strain evidence="2">Dakar, Senegal</strain>
    </source>
</reference>
<evidence type="ECO:0000313" key="3">
    <source>
        <dbReference type="WBParaSite" id="SCUD_0002339701-mRNA-1"/>
    </source>
</evidence>
<keyword evidence="2" id="KW-1185">Reference proteome</keyword>
<dbReference type="STRING" id="6186.A0A183L7S4"/>
<gene>
    <name evidence="1" type="ORF">SCUD_LOCUS23394</name>
</gene>
<dbReference type="EMBL" id="UZAK01054414">
    <property type="protein sequence ID" value="VDP82817.1"/>
    <property type="molecule type" value="Genomic_DNA"/>
</dbReference>
<dbReference type="Proteomes" id="UP000279833">
    <property type="component" value="Unassembled WGS sequence"/>
</dbReference>
<sequence>MVESEAWSTFYPLRPSHECDPSMSGVTGLPFFAMATPTHQNPRQQNRFGSDKKRTVEEINRRCLDTPPKFVEVIVGKLALKSVISISNHPQAM</sequence>
<name>A0A183L7S4_9TREM</name>
<protein>
    <submittedName>
        <fullName evidence="1 3">Uncharacterized protein</fullName>
    </submittedName>
</protein>
<organism evidence="3">
    <name type="scientific">Schistosoma curassoni</name>
    <dbReference type="NCBI Taxonomy" id="6186"/>
    <lineage>
        <taxon>Eukaryota</taxon>
        <taxon>Metazoa</taxon>
        <taxon>Spiralia</taxon>
        <taxon>Lophotrochozoa</taxon>
        <taxon>Platyhelminthes</taxon>
        <taxon>Trematoda</taxon>
        <taxon>Digenea</taxon>
        <taxon>Strigeidida</taxon>
        <taxon>Schistosomatoidea</taxon>
        <taxon>Schistosomatidae</taxon>
        <taxon>Schistosoma</taxon>
    </lineage>
</organism>
<evidence type="ECO:0000313" key="2">
    <source>
        <dbReference type="Proteomes" id="UP000279833"/>
    </source>
</evidence>
<reference evidence="3" key="1">
    <citation type="submission" date="2016-06" db="UniProtKB">
        <authorList>
            <consortium name="WormBaseParasite"/>
        </authorList>
    </citation>
    <scope>IDENTIFICATION</scope>
</reference>
<accession>A0A183L7S4</accession>
<evidence type="ECO:0000313" key="1">
    <source>
        <dbReference type="EMBL" id="VDP82817.1"/>
    </source>
</evidence>